<feature type="domain" description="BD-FAE-like" evidence="3">
    <location>
        <begin position="57"/>
        <end position="255"/>
    </location>
</feature>
<dbReference type="Gene3D" id="3.40.50.1820">
    <property type="entry name" value="alpha/beta hydrolase"/>
    <property type="match status" value="1"/>
</dbReference>
<proteinExistence type="predicted"/>
<dbReference type="EMBL" id="JBHTCJ010000008">
    <property type="protein sequence ID" value="MFC7343230.1"/>
    <property type="molecule type" value="Genomic_DNA"/>
</dbReference>
<comment type="caution">
    <text evidence="4">The sequence shown here is derived from an EMBL/GenBank/DDBJ whole genome shotgun (WGS) entry which is preliminary data.</text>
</comment>
<evidence type="ECO:0000313" key="4">
    <source>
        <dbReference type="EMBL" id="MFC7343230.1"/>
    </source>
</evidence>
<gene>
    <name evidence="4" type="ORF">ACFQRI_17655</name>
</gene>
<reference evidence="5" key="1">
    <citation type="journal article" date="2019" name="Int. J. Syst. Evol. Microbiol.">
        <title>The Global Catalogue of Microorganisms (GCM) 10K type strain sequencing project: providing services to taxonomists for standard genome sequencing and annotation.</title>
        <authorList>
            <consortium name="The Broad Institute Genomics Platform"/>
            <consortium name="The Broad Institute Genome Sequencing Center for Infectious Disease"/>
            <person name="Wu L."/>
            <person name="Ma J."/>
        </authorList>
    </citation>
    <scope>NUCLEOTIDE SEQUENCE [LARGE SCALE GENOMIC DNA]</scope>
    <source>
        <strain evidence="5">WLHS5</strain>
    </source>
</reference>
<evidence type="ECO:0000256" key="2">
    <source>
        <dbReference type="SAM" id="SignalP"/>
    </source>
</evidence>
<feature type="chain" id="PRO_5045142858" evidence="2">
    <location>
        <begin position="20"/>
        <end position="304"/>
    </location>
</feature>
<organism evidence="4 5">
    <name type="scientific">Saccharopolyspora griseoalba</name>
    <dbReference type="NCBI Taxonomy" id="1431848"/>
    <lineage>
        <taxon>Bacteria</taxon>
        <taxon>Bacillati</taxon>
        <taxon>Actinomycetota</taxon>
        <taxon>Actinomycetes</taxon>
        <taxon>Pseudonocardiales</taxon>
        <taxon>Pseudonocardiaceae</taxon>
        <taxon>Saccharopolyspora</taxon>
    </lineage>
</organism>
<sequence>MVRRVVAAGLVLVALVATGCSPRSEAEAPAPADPELGAHQVMRQQVFARRDSGALRLDLFLPEGDRPAPLVVYVHGGGWNAGERTLRPGTPEGATARRLLAEGYAVATVDYRLSGVARHPAQLLDVAEAVRWLQANAANFGLDSGRLALWGASAGGHLVSQLGAVAGDPEQPGGGLTGVRAVLNWFGPTDVSAEAQQAHPEMRPYARAAVTELLGCQPVVCPERAASASPVRHLSGDEPPFLIQQGTADSLVPLDGPLDFAARSRALGVPVELHPYEGLDHGFAGTDDTSSITRTLVDYVRARV</sequence>
<dbReference type="InterPro" id="IPR029058">
    <property type="entry name" value="AB_hydrolase_fold"/>
</dbReference>
<keyword evidence="5" id="KW-1185">Reference proteome</keyword>
<evidence type="ECO:0000313" key="5">
    <source>
        <dbReference type="Proteomes" id="UP001596504"/>
    </source>
</evidence>
<dbReference type="PANTHER" id="PTHR48081">
    <property type="entry name" value="AB HYDROLASE SUPERFAMILY PROTEIN C4A8.06C"/>
    <property type="match status" value="1"/>
</dbReference>
<protein>
    <submittedName>
        <fullName evidence="4">Alpha/beta hydrolase fold domain-containing protein</fullName>
    </submittedName>
</protein>
<dbReference type="PROSITE" id="PS51257">
    <property type="entry name" value="PROKAR_LIPOPROTEIN"/>
    <property type="match status" value="1"/>
</dbReference>
<dbReference type="RefSeq" id="WP_380669903.1">
    <property type="nucleotide sequence ID" value="NZ_JBHTCJ010000008.1"/>
</dbReference>
<evidence type="ECO:0000259" key="3">
    <source>
        <dbReference type="Pfam" id="PF20434"/>
    </source>
</evidence>
<feature type="signal peptide" evidence="2">
    <location>
        <begin position="1"/>
        <end position="19"/>
    </location>
</feature>
<dbReference type="Proteomes" id="UP001596504">
    <property type="component" value="Unassembled WGS sequence"/>
</dbReference>
<keyword evidence="2" id="KW-0732">Signal</keyword>
<accession>A0ABW2LPV0</accession>
<dbReference type="SUPFAM" id="SSF53474">
    <property type="entry name" value="alpha/beta-Hydrolases"/>
    <property type="match status" value="1"/>
</dbReference>
<dbReference type="InterPro" id="IPR050300">
    <property type="entry name" value="GDXG_lipolytic_enzyme"/>
</dbReference>
<name>A0ABW2LPV0_9PSEU</name>
<dbReference type="Pfam" id="PF20434">
    <property type="entry name" value="BD-FAE"/>
    <property type="match status" value="1"/>
</dbReference>
<dbReference type="PANTHER" id="PTHR48081:SF13">
    <property type="entry name" value="ALPHA_BETA HYDROLASE"/>
    <property type="match status" value="1"/>
</dbReference>
<dbReference type="GO" id="GO:0016787">
    <property type="term" value="F:hydrolase activity"/>
    <property type="evidence" value="ECO:0007669"/>
    <property type="project" value="UniProtKB-KW"/>
</dbReference>
<dbReference type="InterPro" id="IPR049492">
    <property type="entry name" value="BD-FAE-like_dom"/>
</dbReference>
<keyword evidence="1 4" id="KW-0378">Hydrolase</keyword>
<evidence type="ECO:0000256" key="1">
    <source>
        <dbReference type="ARBA" id="ARBA00022801"/>
    </source>
</evidence>